<dbReference type="Proteomes" id="UP000244855">
    <property type="component" value="Unassembled WGS sequence"/>
</dbReference>
<organism evidence="1 2">
    <name type="scientific">Periconia macrospinosa</name>
    <dbReference type="NCBI Taxonomy" id="97972"/>
    <lineage>
        <taxon>Eukaryota</taxon>
        <taxon>Fungi</taxon>
        <taxon>Dikarya</taxon>
        <taxon>Ascomycota</taxon>
        <taxon>Pezizomycotina</taxon>
        <taxon>Dothideomycetes</taxon>
        <taxon>Pleosporomycetidae</taxon>
        <taxon>Pleosporales</taxon>
        <taxon>Massarineae</taxon>
        <taxon>Periconiaceae</taxon>
        <taxon>Periconia</taxon>
    </lineage>
</organism>
<gene>
    <name evidence="1" type="ORF">DM02DRAFT_708646</name>
</gene>
<proteinExistence type="predicted"/>
<name>A0A2V1DQU4_9PLEO</name>
<reference evidence="1 2" key="1">
    <citation type="journal article" date="2018" name="Sci. Rep.">
        <title>Comparative genomics provides insights into the lifestyle and reveals functional heterogeneity of dark septate endophytic fungi.</title>
        <authorList>
            <person name="Knapp D.G."/>
            <person name="Nemeth J.B."/>
            <person name="Barry K."/>
            <person name="Hainaut M."/>
            <person name="Henrissat B."/>
            <person name="Johnson J."/>
            <person name="Kuo A."/>
            <person name="Lim J.H.P."/>
            <person name="Lipzen A."/>
            <person name="Nolan M."/>
            <person name="Ohm R.A."/>
            <person name="Tamas L."/>
            <person name="Grigoriev I.V."/>
            <person name="Spatafora J.W."/>
            <person name="Nagy L.G."/>
            <person name="Kovacs G.M."/>
        </authorList>
    </citation>
    <scope>NUCLEOTIDE SEQUENCE [LARGE SCALE GENOMIC DNA]</scope>
    <source>
        <strain evidence="1 2">DSE2036</strain>
    </source>
</reference>
<dbReference type="EMBL" id="KZ805375">
    <property type="protein sequence ID" value="PVI00356.1"/>
    <property type="molecule type" value="Genomic_DNA"/>
</dbReference>
<protein>
    <submittedName>
        <fullName evidence="1">Uncharacterized protein</fullName>
    </submittedName>
</protein>
<dbReference type="OrthoDB" id="2119228at2759"/>
<sequence length="324" mass="35148">MKASNAIAVAALLSQSQHVQAFPTASALVARSKASIAGSLLELFGALLPEDDGPVETWDYERFPNLCRVYMTTKDGGNCAAEVQCDNGIKKYNAGGKAWSACYVGGESKFNDDRIGEFSIKFAKKDGREEGEGLTTPVLKLKYVGNWKEIPVTELAEENENREESSKGPFICRYANYGGTGLTDHITENRRKKWDCGVPKIGKGGGGLDSNGPTNSRGYRPGTCSIHVVQFQKPDPSKDDYSLEISSVIDDNENKIGGQGKAGADVTLKTKLPKTISIKTGGVDKDPVYFQYGDDKWDSNNEDRCSVGGYDSGNRDMDCTFKCA</sequence>
<dbReference type="AlphaFoldDB" id="A0A2V1DQU4"/>
<dbReference type="STRING" id="97972.A0A2V1DQU4"/>
<evidence type="ECO:0000313" key="2">
    <source>
        <dbReference type="Proteomes" id="UP000244855"/>
    </source>
</evidence>
<evidence type="ECO:0000313" key="1">
    <source>
        <dbReference type="EMBL" id="PVI00356.1"/>
    </source>
</evidence>
<keyword evidence="2" id="KW-1185">Reference proteome</keyword>
<accession>A0A2V1DQU4</accession>